<dbReference type="EMBL" id="FQWH01000015">
    <property type="protein sequence ID" value="SHH68319.1"/>
    <property type="molecule type" value="Genomic_DNA"/>
</dbReference>
<reference evidence="2 3" key="1">
    <citation type="submission" date="2016-11" db="EMBL/GenBank/DDBJ databases">
        <authorList>
            <person name="Jaros S."/>
            <person name="Januszkiewicz K."/>
            <person name="Wedrychowicz H."/>
        </authorList>
    </citation>
    <scope>NUCLEOTIDE SEQUENCE [LARGE SCALE GENOMIC DNA]</scope>
    <source>
        <strain evidence="2 3">DSM 6792</strain>
    </source>
</reference>
<evidence type="ECO:0000313" key="2">
    <source>
        <dbReference type="EMBL" id="SHH68319.1"/>
    </source>
</evidence>
<evidence type="ECO:0000256" key="1">
    <source>
        <dbReference type="SAM" id="SignalP"/>
    </source>
</evidence>
<feature type="chain" id="PRO_5011957435" evidence="1">
    <location>
        <begin position="22"/>
        <end position="176"/>
    </location>
</feature>
<feature type="signal peptide" evidence="1">
    <location>
        <begin position="1"/>
        <end position="21"/>
    </location>
</feature>
<accession>A0A1M5UZC1</accession>
<dbReference type="RefSeq" id="WP_073411165.1">
    <property type="nucleotide sequence ID" value="NZ_FQWH01000015.1"/>
</dbReference>
<proteinExistence type="predicted"/>
<keyword evidence="1" id="KW-0732">Signal</keyword>
<dbReference type="Proteomes" id="UP000184112">
    <property type="component" value="Unassembled WGS sequence"/>
</dbReference>
<gene>
    <name evidence="2" type="ORF">SAMN05444388_11555</name>
</gene>
<name>A0A1M5UZC1_FLAJO</name>
<dbReference type="AlphaFoldDB" id="A0A1M5UZC1"/>
<organism evidence="2 3">
    <name type="scientific">Flavobacterium johnsoniae</name>
    <name type="common">Cytophaga johnsonae</name>
    <dbReference type="NCBI Taxonomy" id="986"/>
    <lineage>
        <taxon>Bacteria</taxon>
        <taxon>Pseudomonadati</taxon>
        <taxon>Bacteroidota</taxon>
        <taxon>Flavobacteriia</taxon>
        <taxon>Flavobacteriales</taxon>
        <taxon>Flavobacteriaceae</taxon>
        <taxon>Flavobacterium</taxon>
    </lineage>
</organism>
<sequence length="176" mass="19428">MKLKMPLLLLLFIAAFVNVNAQQTISVKGSQPFPATQDYTFICEKYAFTGETNIQIAKTDKGGILKITIATSNDKARIAGGLYVDLANADVIACVDKNVKESSEGKTTSYYYFTPAEFAKLKKNDIYAVRFIINGGSNTFGNETGYFTAHNKKNYFSTAYDTSKKSYDTAKEISVL</sequence>
<protein>
    <submittedName>
        <fullName evidence="2">Uncharacterized protein</fullName>
    </submittedName>
</protein>
<evidence type="ECO:0000313" key="3">
    <source>
        <dbReference type="Proteomes" id="UP000184112"/>
    </source>
</evidence>